<gene>
    <name evidence="2" type="ORF">AVDCRST_MAG75-2627</name>
</gene>
<dbReference type="AlphaFoldDB" id="A0A6J4PB09"/>
<evidence type="ECO:0000313" key="2">
    <source>
        <dbReference type="EMBL" id="CAA9409150.1"/>
    </source>
</evidence>
<feature type="region of interest" description="Disordered" evidence="1">
    <location>
        <begin position="107"/>
        <end position="143"/>
    </location>
</feature>
<protein>
    <submittedName>
        <fullName evidence="2">Uncharacterized protein</fullName>
    </submittedName>
</protein>
<accession>A0A6J4PB09</accession>
<sequence>MDEADERVLVEGTNPAETVAAKALGPGQDYTGRVAERNCMKLGQADVIDGKVDADGNGSGHRSRVDASLFACLPGPTGGALRQDEGGAKIRLDRPAAQDDALASCACPFSPFDQATQERTAPSRVDPPLERRGFSIAPEEDRR</sequence>
<feature type="compositionally biased region" description="Basic and acidic residues" evidence="1">
    <location>
        <begin position="127"/>
        <end position="143"/>
    </location>
</feature>
<proteinExistence type="predicted"/>
<name>A0A6J4PB09_9ACTN</name>
<organism evidence="2">
    <name type="scientific">uncultured Propionibacteriaceae bacterium</name>
    <dbReference type="NCBI Taxonomy" id="257457"/>
    <lineage>
        <taxon>Bacteria</taxon>
        <taxon>Bacillati</taxon>
        <taxon>Actinomycetota</taxon>
        <taxon>Actinomycetes</taxon>
        <taxon>Propionibacteriales</taxon>
        <taxon>Propionibacteriaceae</taxon>
        <taxon>environmental samples</taxon>
    </lineage>
</organism>
<evidence type="ECO:0000256" key="1">
    <source>
        <dbReference type="SAM" id="MobiDB-lite"/>
    </source>
</evidence>
<reference evidence="2" key="1">
    <citation type="submission" date="2020-02" db="EMBL/GenBank/DDBJ databases">
        <authorList>
            <person name="Meier V. D."/>
        </authorList>
    </citation>
    <scope>NUCLEOTIDE SEQUENCE</scope>
    <source>
        <strain evidence="2">AVDCRST_MAG75</strain>
    </source>
</reference>
<dbReference type="EMBL" id="CADCUO010000187">
    <property type="protein sequence ID" value="CAA9409150.1"/>
    <property type="molecule type" value="Genomic_DNA"/>
</dbReference>